<dbReference type="PANTHER" id="PTHR30193">
    <property type="entry name" value="ABC TRANSPORTER PERMEASE PROTEIN"/>
    <property type="match status" value="1"/>
</dbReference>
<dbReference type="GO" id="GO:0005886">
    <property type="term" value="C:plasma membrane"/>
    <property type="evidence" value="ECO:0007669"/>
    <property type="project" value="UniProtKB-SubCell"/>
</dbReference>
<dbReference type="Pfam" id="PF00528">
    <property type="entry name" value="BPD_transp_1"/>
    <property type="match status" value="1"/>
</dbReference>
<dbReference type="InterPro" id="IPR035906">
    <property type="entry name" value="MetI-like_sf"/>
</dbReference>
<name>A0A1M4WMB1_9HYPH</name>
<dbReference type="Proteomes" id="UP000184485">
    <property type="component" value="Unassembled WGS sequence"/>
</dbReference>
<keyword evidence="3" id="KW-1003">Cell membrane</keyword>
<dbReference type="SUPFAM" id="SSF161098">
    <property type="entry name" value="MetI-like"/>
    <property type="match status" value="1"/>
</dbReference>
<dbReference type="STRING" id="1122133.SAMN02745157_1017"/>
<evidence type="ECO:0000256" key="1">
    <source>
        <dbReference type="ARBA" id="ARBA00004651"/>
    </source>
</evidence>
<dbReference type="RefSeq" id="WP_084526861.1">
    <property type="nucleotide sequence ID" value="NZ_FQUP01000001.1"/>
</dbReference>
<dbReference type="CDD" id="cd06261">
    <property type="entry name" value="TM_PBP2"/>
    <property type="match status" value="1"/>
</dbReference>
<evidence type="ECO:0000256" key="5">
    <source>
        <dbReference type="ARBA" id="ARBA00022989"/>
    </source>
</evidence>
<dbReference type="InterPro" id="IPR051393">
    <property type="entry name" value="ABC_transporter_permease"/>
</dbReference>
<dbReference type="AlphaFoldDB" id="A0A1M4WMB1"/>
<proteinExistence type="inferred from homology"/>
<dbReference type="InterPro" id="IPR000515">
    <property type="entry name" value="MetI-like"/>
</dbReference>
<evidence type="ECO:0000256" key="7">
    <source>
        <dbReference type="RuleBase" id="RU363032"/>
    </source>
</evidence>
<dbReference type="GO" id="GO:0055085">
    <property type="term" value="P:transmembrane transport"/>
    <property type="evidence" value="ECO:0007669"/>
    <property type="project" value="InterPro"/>
</dbReference>
<evidence type="ECO:0000259" key="8">
    <source>
        <dbReference type="PROSITE" id="PS50928"/>
    </source>
</evidence>
<comment type="subcellular location">
    <subcellularLocation>
        <location evidence="1 7">Cell membrane</location>
        <topology evidence="1 7">Multi-pass membrane protein</topology>
    </subcellularLocation>
</comment>
<protein>
    <submittedName>
        <fullName evidence="9">Carbohydrate ABC transporter membrane protein 1, CUT1 family</fullName>
    </submittedName>
</protein>
<evidence type="ECO:0000256" key="2">
    <source>
        <dbReference type="ARBA" id="ARBA00022448"/>
    </source>
</evidence>
<dbReference type="Gene3D" id="1.10.3720.10">
    <property type="entry name" value="MetI-like"/>
    <property type="match status" value="1"/>
</dbReference>
<keyword evidence="2 7" id="KW-0813">Transport</keyword>
<evidence type="ECO:0000313" key="10">
    <source>
        <dbReference type="Proteomes" id="UP000184485"/>
    </source>
</evidence>
<accession>A0A1M4WMB1</accession>
<feature type="transmembrane region" description="Helical" evidence="7">
    <location>
        <begin position="26"/>
        <end position="51"/>
    </location>
</feature>
<keyword evidence="10" id="KW-1185">Reference proteome</keyword>
<feature type="transmembrane region" description="Helical" evidence="7">
    <location>
        <begin position="122"/>
        <end position="150"/>
    </location>
</feature>
<evidence type="ECO:0000313" key="9">
    <source>
        <dbReference type="EMBL" id="SHE82376.1"/>
    </source>
</evidence>
<organism evidence="9 10">
    <name type="scientific">Kaistia soli DSM 19436</name>
    <dbReference type="NCBI Taxonomy" id="1122133"/>
    <lineage>
        <taxon>Bacteria</taxon>
        <taxon>Pseudomonadati</taxon>
        <taxon>Pseudomonadota</taxon>
        <taxon>Alphaproteobacteria</taxon>
        <taxon>Hyphomicrobiales</taxon>
        <taxon>Kaistiaceae</taxon>
        <taxon>Kaistia</taxon>
    </lineage>
</organism>
<dbReference type="PROSITE" id="PS50928">
    <property type="entry name" value="ABC_TM1"/>
    <property type="match status" value="1"/>
</dbReference>
<feature type="transmembrane region" description="Helical" evidence="7">
    <location>
        <begin position="170"/>
        <end position="193"/>
    </location>
</feature>
<feature type="transmembrane region" description="Helical" evidence="7">
    <location>
        <begin position="88"/>
        <end position="110"/>
    </location>
</feature>
<sequence length="311" mass="33880">MTDLDQAAVLQTRVSRRRASRFQINGYFFFILPGVAFVLALTLFPALYGVYISLTNLNLGYVGSSFVGLDNYVRFFTWNDLGLVARNTLTFVATSVILQVVIGLAVAILLDQRLIGHRLMRSITILPWVLPSVVVGLVFAQIFGGSRLGIANYLLSLVGIGQMSWFADPALAMAILIGVCTWRGIPFAVIVLLGGLQTLPRDVYEAAAIDGATRWQRFRYITLPMLRPIILICLIMGTGGALNSLDIPLALTGGGPGNATELIAISLYKQSFLQLDISYGATIGTVMLVANLVLIVLYLSVLKPRRRAERG</sequence>
<dbReference type="PANTHER" id="PTHR30193:SF37">
    <property type="entry name" value="INNER MEMBRANE ABC TRANSPORTER PERMEASE PROTEIN YCJO"/>
    <property type="match status" value="1"/>
</dbReference>
<evidence type="ECO:0000256" key="4">
    <source>
        <dbReference type="ARBA" id="ARBA00022692"/>
    </source>
</evidence>
<evidence type="ECO:0000256" key="6">
    <source>
        <dbReference type="ARBA" id="ARBA00023136"/>
    </source>
</evidence>
<gene>
    <name evidence="9" type="ORF">SAMN02745157_1017</name>
</gene>
<keyword evidence="6 7" id="KW-0472">Membrane</keyword>
<feature type="transmembrane region" description="Helical" evidence="7">
    <location>
        <begin position="277"/>
        <end position="301"/>
    </location>
</feature>
<reference evidence="9 10" key="1">
    <citation type="submission" date="2016-11" db="EMBL/GenBank/DDBJ databases">
        <authorList>
            <person name="Jaros S."/>
            <person name="Januszkiewicz K."/>
            <person name="Wedrychowicz H."/>
        </authorList>
    </citation>
    <scope>NUCLEOTIDE SEQUENCE [LARGE SCALE GENOMIC DNA]</scope>
    <source>
        <strain evidence="9 10">DSM 19436</strain>
    </source>
</reference>
<evidence type="ECO:0000256" key="3">
    <source>
        <dbReference type="ARBA" id="ARBA00022475"/>
    </source>
</evidence>
<keyword evidence="4 7" id="KW-0812">Transmembrane</keyword>
<dbReference type="EMBL" id="FQUP01000001">
    <property type="protein sequence ID" value="SHE82376.1"/>
    <property type="molecule type" value="Genomic_DNA"/>
</dbReference>
<comment type="similarity">
    <text evidence="7">Belongs to the binding-protein-dependent transport system permease family.</text>
</comment>
<feature type="transmembrane region" description="Helical" evidence="7">
    <location>
        <begin position="224"/>
        <end position="242"/>
    </location>
</feature>
<feature type="domain" description="ABC transmembrane type-1" evidence="8">
    <location>
        <begin position="85"/>
        <end position="298"/>
    </location>
</feature>
<dbReference type="OrthoDB" id="9801818at2"/>
<keyword evidence="5 7" id="KW-1133">Transmembrane helix</keyword>